<dbReference type="EMBL" id="CAJOBC010089565">
    <property type="protein sequence ID" value="CAF4381792.1"/>
    <property type="molecule type" value="Genomic_DNA"/>
</dbReference>
<keyword evidence="1" id="KW-1133">Transmembrane helix</keyword>
<keyword evidence="4" id="KW-1185">Reference proteome</keyword>
<feature type="transmembrane region" description="Helical" evidence="1">
    <location>
        <begin position="28"/>
        <end position="49"/>
    </location>
</feature>
<name>A0A815URI9_9BILA</name>
<dbReference type="Proteomes" id="UP000663829">
    <property type="component" value="Unassembled WGS sequence"/>
</dbReference>
<organism evidence="2 4">
    <name type="scientific">Didymodactylos carnosus</name>
    <dbReference type="NCBI Taxonomy" id="1234261"/>
    <lineage>
        <taxon>Eukaryota</taxon>
        <taxon>Metazoa</taxon>
        <taxon>Spiralia</taxon>
        <taxon>Gnathifera</taxon>
        <taxon>Rotifera</taxon>
        <taxon>Eurotatoria</taxon>
        <taxon>Bdelloidea</taxon>
        <taxon>Philodinida</taxon>
        <taxon>Philodinidae</taxon>
        <taxon>Didymodactylos</taxon>
    </lineage>
</organism>
<dbReference type="Proteomes" id="UP000681722">
    <property type="component" value="Unassembled WGS sequence"/>
</dbReference>
<evidence type="ECO:0000313" key="2">
    <source>
        <dbReference type="EMBL" id="CAF1522663.1"/>
    </source>
</evidence>
<keyword evidence="1" id="KW-0812">Transmembrane</keyword>
<keyword evidence="1" id="KW-0472">Membrane</keyword>
<dbReference type="EMBL" id="CAJNOQ010024008">
    <property type="protein sequence ID" value="CAF1522663.1"/>
    <property type="molecule type" value="Genomic_DNA"/>
</dbReference>
<accession>A0A815URI9</accession>
<evidence type="ECO:0000313" key="3">
    <source>
        <dbReference type="EMBL" id="CAF4381792.1"/>
    </source>
</evidence>
<proteinExistence type="predicted"/>
<evidence type="ECO:0000313" key="4">
    <source>
        <dbReference type="Proteomes" id="UP000663829"/>
    </source>
</evidence>
<dbReference type="AlphaFoldDB" id="A0A815URI9"/>
<gene>
    <name evidence="2" type="ORF">GPM918_LOCUS37621</name>
    <name evidence="3" type="ORF">SRO942_LOCUS38394</name>
</gene>
<sequence>MSLHCTRATYGYFIHKVEKRRIDLTRHLLYACSKFIVAAIAHIHLYTLYKWYRDYGYGTVQLKLPAVEQRDDDDYAKENDV</sequence>
<evidence type="ECO:0000256" key="1">
    <source>
        <dbReference type="SAM" id="Phobius"/>
    </source>
</evidence>
<dbReference type="OrthoDB" id="10533680at2759"/>
<reference evidence="2" key="1">
    <citation type="submission" date="2021-02" db="EMBL/GenBank/DDBJ databases">
        <authorList>
            <person name="Nowell W R."/>
        </authorList>
    </citation>
    <scope>NUCLEOTIDE SEQUENCE</scope>
</reference>
<comment type="caution">
    <text evidence="2">The sequence shown here is derived from an EMBL/GenBank/DDBJ whole genome shotgun (WGS) entry which is preliminary data.</text>
</comment>
<protein>
    <submittedName>
        <fullName evidence="2">Uncharacterized protein</fullName>
    </submittedName>
</protein>